<keyword evidence="9 12" id="KW-0472">Membrane</keyword>
<keyword evidence="7 12" id="KW-1133">Transmembrane helix</keyword>
<evidence type="ECO:0000313" key="14">
    <source>
        <dbReference type="Proteomes" id="UP000267251"/>
    </source>
</evidence>
<dbReference type="InterPro" id="IPR002076">
    <property type="entry name" value="ELO_fam"/>
</dbReference>
<feature type="transmembrane region" description="Helical" evidence="12">
    <location>
        <begin position="256"/>
        <end position="276"/>
    </location>
</feature>
<dbReference type="GO" id="GO:0042761">
    <property type="term" value="P:very long-chain fatty acid biosynthetic process"/>
    <property type="evidence" value="ECO:0007669"/>
    <property type="project" value="TreeGrafter"/>
</dbReference>
<evidence type="ECO:0000256" key="8">
    <source>
        <dbReference type="ARBA" id="ARBA00023098"/>
    </source>
</evidence>
<dbReference type="PROSITE" id="PS01188">
    <property type="entry name" value="ELO"/>
    <property type="match status" value="1"/>
</dbReference>
<feature type="transmembrane region" description="Helical" evidence="12">
    <location>
        <begin position="86"/>
        <end position="108"/>
    </location>
</feature>
<keyword evidence="3 12" id="KW-0444">Lipid biosynthesis</keyword>
<keyword evidence="5 12" id="KW-0812">Transmembrane</keyword>
<keyword evidence="4 12" id="KW-0808">Transferase</keyword>
<dbReference type="EC" id="2.3.1.-" evidence="12"/>
<dbReference type="GO" id="GO:0034625">
    <property type="term" value="P:fatty acid elongation, monounsaturated fatty acid"/>
    <property type="evidence" value="ECO:0007669"/>
    <property type="project" value="TreeGrafter"/>
</dbReference>
<evidence type="ECO:0000256" key="2">
    <source>
        <dbReference type="ARBA" id="ARBA00007263"/>
    </source>
</evidence>
<dbReference type="AlphaFoldDB" id="A0A4P9Y680"/>
<comment type="catalytic activity">
    <reaction evidence="11">
        <text>a very-long-chain acyl-CoA + malonyl-CoA + H(+) = a very-long-chain 3-oxoacyl-CoA + CO2 + CoA</text>
        <dbReference type="Rhea" id="RHEA:32727"/>
        <dbReference type="ChEBI" id="CHEBI:15378"/>
        <dbReference type="ChEBI" id="CHEBI:16526"/>
        <dbReference type="ChEBI" id="CHEBI:57287"/>
        <dbReference type="ChEBI" id="CHEBI:57384"/>
        <dbReference type="ChEBI" id="CHEBI:90725"/>
        <dbReference type="ChEBI" id="CHEBI:90736"/>
        <dbReference type="EC" id="2.3.1.199"/>
    </reaction>
</comment>
<dbReference type="GO" id="GO:0005789">
    <property type="term" value="C:endoplasmic reticulum membrane"/>
    <property type="evidence" value="ECO:0007669"/>
    <property type="project" value="TreeGrafter"/>
</dbReference>
<evidence type="ECO:0000256" key="12">
    <source>
        <dbReference type="RuleBase" id="RU361115"/>
    </source>
</evidence>
<dbReference type="GO" id="GO:0019367">
    <property type="term" value="P:fatty acid elongation, saturated fatty acid"/>
    <property type="evidence" value="ECO:0007669"/>
    <property type="project" value="TreeGrafter"/>
</dbReference>
<comment type="subcellular location">
    <subcellularLocation>
        <location evidence="1">Membrane</location>
        <topology evidence="1">Multi-pass membrane protein</topology>
    </subcellularLocation>
</comment>
<keyword evidence="10 12" id="KW-0275">Fatty acid biosynthesis</keyword>
<evidence type="ECO:0000256" key="5">
    <source>
        <dbReference type="ARBA" id="ARBA00022692"/>
    </source>
</evidence>
<dbReference type="GO" id="GO:0030148">
    <property type="term" value="P:sphingolipid biosynthetic process"/>
    <property type="evidence" value="ECO:0007669"/>
    <property type="project" value="TreeGrafter"/>
</dbReference>
<evidence type="ECO:0000256" key="9">
    <source>
        <dbReference type="ARBA" id="ARBA00023136"/>
    </source>
</evidence>
<evidence type="ECO:0000256" key="3">
    <source>
        <dbReference type="ARBA" id="ARBA00022516"/>
    </source>
</evidence>
<dbReference type="Pfam" id="PF01151">
    <property type="entry name" value="ELO"/>
    <property type="match status" value="1"/>
</dbReference>
<comment type="catalytic activity">
    <reaction evidence="12">
        <text>an acyl-CoA + malonyl-CoA + H(+) = a 3-oxoacyl-CoA + CO2 + CoA</text>
        <dbReference type="Rhea" id="RHEA:50252"/>
        <dbReference type="ChEBI" id="CHEBI:15378"/>
        <dbReference type="ChEBI" id="CHEBI:16526"/>
        <dbReference type="ChEBI" id="CHEBI:57287"/>
        <dbReference type="ChEBI" id="CHEBI:57384"/>
        <dbReference type="ChEBI" id="CHEBI:58342"/>
        <dbReference type="ChEBI" id="CHEBI:90726"/>
    </reaction>
    <physiologicalReaction direction="left-to-right" evidence="12">
        <dbReference type="Rhea" id="RHEA:50253"/>
    </physiologicalReaction>
</comment>
<sequence length="293" mass="34003">MSFGFSLEQPWGVNLDSFLTVPYKMLTGQEASDFKFVTGVTPLSTPHEVVISCVLYLAVIFGGQFLMRRYVDKPFRLPTLSRIHNFLLTIGSALLFGLMVQEIVPIIAKHGFFYSVCDASAWTQRLEVLYYINYLFKYYELLDTVLLVLKKKPLDFLHYYHHSMTLTICFFQLQGRTTVSWAPIALNLFVHIIMYYYYLLSSFGIRVWWKKHLTTLQISQFVIDLGIIYFCTYTYWASTYYPSFPSMGTCAGTETAAFFGCFSISSYLLLFVQFFIETYQKKVDAAKDKIKSQ</sequence>
<evidence type="ECO:0000256" key="11">
    <source>
        <dbReference type="ARBA" id="ARBA00047375"/>
    </source>
</evidence>
<proteinExistence type="inferred from homology"/>
<dbReference type="Proteomes" id="UP000267251">
    <property type="component" value="Unassembled WGS sequence"/>
</dbReference>
<evidence type="ECO:0000256" key="1">
    <source>
        <dbReference type="ARBA" id="ARBA00004141"/>
    </source>
</evidence>
<dbReference type="OrthoDB" id="434092at2759"/>
<evidence type="ECO:0000256" key="10">
    <source>
        <dbReference type="ARBA" id="ARBA00023160"/>
    </source>
</evidence>
<organism evidence="13 14">
    <name type="scientific">Piptocephalis cylindrospora</name>
    <dbReference type="NCBI Taxonomy" id="1907219"/>
    <lineage>
        <taxon>Eukaryota</taxon>
        <taxon>Fungi</taxon>
        <taxon>Fungi incertae sedis</taxon>
        <taxon>Zoopagomycota</taxon>
        <taxon>Zoopagomycotina</taxon>
        <taxon>Zoopagomycetes</taxon>
        <taxon>Zoopagales</taxon>
        <taxon>Piptocephalidaceae</taxon>
        <taxon>Piptocephalis</taxon>
    </lineage>
</organism>
<evidence type="ECO:0000313" key="13">
    <source>
        <dbReference type="EMBL" id="RKP14578.1"/>
    </source>
</evidence>
<evidence type="ECO:0000256" key="7">
    <source>
        <dbReference type="ARBA" id="ARBA00022989"/>
    </source>
</evidence>
<dbReference type="PANTHER" id="PTHR11157:SF134">
    <property type="entry name" value="ELONGATION OF FATTY ACIDS PROTEIN 1-RELATED"/>
    <property type="match status" value="1"/>
</dbReference>
<protein>
    <recommendedName>
        <fullName evidence="12">Elongation of fatty acids protein</fullName>
        <ecNumber evidence="12">2.3.1.-</ecNumber>
    </recommendedName>
</protein>
<name>A0A4P9Y680_9FUNG</name>
<keyword evidence="6 12" id="KW-0276">Fatty acid metabolism</keyword>
<accession>A0A4P9Y680</accession>
<feature type="transmembrane region" description="Helical" evidence="12">
    <location>
        <begin position="218"/>
        <end position="236"/>
    </location>
</feature>
<keyword evidence="14" id="KW-1185">Reference proteome</keyword>
<evidence type="ECO:0000256" key="4">
    <source>
        <dbReference type="ARBA" id="ARBA00022679"/>
    </source>
</evidence>
<feature type="transmembrane region" description="Helical" evidence="12">
    <location>
        <begin position="49"/>
        <end position="66"/>
    </location>
</feature>
<dbReference type="GO" id="GO:0034626">
    <property type="term" value="P:fatty acid elongation, polyunsaturated fatty acid"/>
    <property type="evidence" value="ECO:0007669"/>
    <property type="project" value="TreeGrafter"/>
</dbReference>
<feature type="transmembrane region" description="Helical" evidence="12">
    <location>
        <begin position="179"/>
        <end position="198"/>
    </location>
</feature>
<dbReference type="InterPro" id="IPR030457">
    <property type="entry name" value="ELO_CS"/>
</dbReference>
<reference evidence="14" key="1">
    <citation type="journal article" date="2018" name="Nat. Microbiol.">
        <title>Leveraging single-cell genomics to expand the fungal tree of life.</title>
        <authorList>
            <person name="Ahrendt S.R."/>
            <person name="Quandt C.A."/>
            <person name="Ciobanu D."/>
            <person name="Clum A."/>
            <person name="Salamov A."/>
            <person name="Andreopoulos B."/>
            <person name="Cheng J.F."/>
            <person name="Woyke T."/>
            <person name="Pelin A."/>
            <person name="Henrissat B."/>
            <person name="Reynolds N.K."/>
            <person name="Benny G.L."/>
            <person name="Smith M.E."/>
            <person name="James T.Y."/>
            <person name="Grigoriev I.V."/>
        </authorList>
    </citation>
    <scope>NUCLEOTIDE SEQUENCE [LARGE SCALE GENOMIC DNA]</scope>
</reference>
<gene>
    <name evidence="13" type="ORF">BJ684DRAFT_8360</name>
</gene>
<dbReference type="PANTHER" id="PTHR11157">
    <property type="entry name" value="FATTY ACID ACYL TRANSFERASE-RELATED"/>
    <property type="match status" value="1"/>
</dbReference>
<keyword evidence="8 12" id="KW-0443">Lipid metabolism</keyword>
<evidence type="ECO:0000256" key="6">
    <source>
        <dbReference type="ARBA" id="ARBA00022832"/>
    </source>
</evidence>
<dbReference type="EMBL" id="KZ987816">
    <property type="protein sequence ID" value="RKP14578.1"/>
    <property type="molecule type" value="Genomic_DNA"/>
</dbReference>
<comment type="similarity">
    <text evidence="2 12">Belongs to the ELO family.</text>
</comment>
<dbReference type="GO" id="GO:0009922">
    <property type="term" value="F:fatty acid elongase activity"/>
    <property type="evidence" value="ECO:0007669"/>
    <property type="project" value="UniProtKB-EC"/>
</dbReference>